<dbReference type="GO" id="GO:0005737">
    <property type="term" value="C:cytoplasm"/>
    <property type="evidence" value="ECO:0007669"/>
    <property type="project" value="UniProtKB-SubCell"/>
</dbReference>
<comment type="subcellular location">
    <subcellularLocation>
        <location evidence="3">Cytoplasm</location>
    </subcellularLocation>
</comment>
<comment type="cofactor">
    <cofactor evidence="1">
        <name>Mn(2+)</name>
        <dbReference type="ChEBI" id="CHEBI:29035"/>
    </cofactor>
</comment>
<evidence type="ECO:0000259" key="10">
    <source>
        <dbReference type="Pfam" id="PF03828"/>
    </source>
</evidence>
<dbReference type="SUPFAM" id="SSF81631">
    <property type="entry name" value="PAP/OAS1 substrate-binding domain"/>
    <property type="match status" value="1"/>
</dbReference>
<dbReference type="InterPro" id="IPR043519">
    <property type="entry name" value="NT_sf"/>
</dbReference>
<dbReference type="GO" id="GO:0031123">
    <property type="term" value="P:RNA 3'-end processing"/>
    <property type="evidence" value="ECO:0007669"/>
    <property type="project" value="TreeGrafter"/>
</dbReference>
<evidence type="ECO:0000256" key="6">
    <source>
        <dbReference type="ARBA" id="ARBA00022490"/>
    </source>
</evidence>
<evidence type="ECO:0000256" key="9">
    <source>
        <dbReference type="ARBA" id="ARBA00022842"/>
    </source>
</evidence>
<evidence type="ECO:0000313" key="13">
    <source>
        <dbReference type="Proteomes" id="UP000193944"/>
    </source>
</evidence>
<dbReference type="PANTHER" id="PTHR12271">
    <property type="entry name" value="POLY A POLYMERASE CID PAP -RELATED"/>
    <property type="match status" value="1"/>
</dbReference>
<dbReference type="EMBL" id="MCFG01000539">
    <property type="protein sequence ID" value="ORX64280.1"/>
    <property type="molecule type" value="Genomic_DNA"/>
</dbReference>
<gene>
    <name evidence="12" type="ORF">BCR32DRAFT_298136</name>
</gene>
<dbReference type="PANTHER" id="PTHR12271:SF40">
    <property type="entry name" value="POLY(A) RNA POLYMERASE GLD2"/>
    <property type="match status" value="1"/>
</dbReference>
<protein>
    <recommendedName>
        <fullName evidence="5">polynucleotide adenylyltransferase</fullName>
        <ecNumber evidence="5">2.7.7.19</ecNumber>
    </recommendedName>
</protein>
<feature type="domain" description="Poly(A) RNA polymerase mitochondrial-like central palm" evidence="11">
    <location>
        <begin position="179"/>
        <end position="311"/>
    </location>
</feature>
<reference evidence="12 13" key="1">
    <citation type="submission" date="2016-08" db="EMBL/GenBank/DDBJ databases">
        <title>A Parts List for Fungal Cellulosomes Revealed by Comparative Genomics.</title>
        <authorList>
            <consortium name="DOE Joint Genome Institute"/>
            <person name="Haitjema C.H."/>
            <person name="Gilmore S.P."/>
            <person name="Henske J.K."/>
            <person name="Solomon K.V."/>
            <person name="De Groot R."/>
            <person name="Kuo A."/>
            <person name="Mondo S.J."/>
            <person name="Salamov A.A."/>
            <person name="Labutti K."/>
            <person name="Zhao Z."/>
            <person name="Chiniquy J."/>
            <person name="Barry K."/>
            <person name="Brewer H.M."/>
            <person name="Purvine S.O."/>
            <person name="Wright A.T."/>
            <person name="Boxma B."/>
            <person name="Van Alen T."/>
            <person name="Hackstein J.H."/>
            <person name="Baker S.E."/>
            <person name="Grigoriev I.V."/>
            <person name="O'Malley M.A."/>
        </authorList>
    </citation>
    <scope>NUCLEOTIDE SEQUENCE [LARGE SCALE GENOMIC DNA]</scope>
    <source>
        <strain evidence="12 13">S4</strain>
    </source>
</reference>
<dbReference type="Pfam" id="PF03828">
    <property type="entry name" value="PAP_assoc"/>
    <property type="match status" value="1"/>
</dbReference>
<dbReference type="GO" id="GO:1990817">
    <property type="term" value="F:poly(A) RNA polymerase activity"/>
    <property type="evidence" value="ECO:0007669"/>
    <property type="project" value="UniProtKB-EC"/>
</dbReference>
<sequence>MIVDRFPKAKTIEKYYIEWKKERFKTFRNVQIFSILETIFINNKKDTLNLIFVKEKISEYKSIKKLLKNGLRRWIKENNLTDIYTISQKEEWNEDLNKMEIVEYLNRHGNDYLDNLFSNLKKDIELVPFPELEKIQKNSFKVPFNWVFSNDNIEYKEIYENKDYRNQMKSRIDYQKLSQSLIKYKTIYFMDTETYERKWKYFNYLKNIMRKNGINNEIYFTGSYYTQLALKESDIDIYIKTSNEEENFSILQKLGIVFTDLGMKDTNVITDIKTNSRLCKFFDEKENINVDISANFNGLSKNLQLFKIYTQIDERFKILALIIKYWAKQRYIDKGDVIERMINSYTYILLLIFFLQIQQPPILPSSESLQEEINKLNELSTREQQKYNNIEGFKEEKEKEDEILSSITETINFDSNLNTKSIGELLIEFFEYYGFEFQYSENVISPRKGHILSKKEKNWDKCLMAIEDPILYKLNKGGILFPWCFEGIINEFKLTFVKLTEYQMNFFEEICQPVKEINYLPSLVCPPVDINYKRKILEDYVKSLKE</sequence>
<evidence type="ECO:0000259" key="11">
    <source>
        <dbReference type="Pfam" id="PF22600"/>
    </source>
</evidence>
<name>A0A1Y1VSL3_9FUNG</name>
<dbReference type="InterPro" id="IPR054708">
    <property type="entry name" value="MTPAP-like_central"/>
</dbReference>
<evidence type="ECO:0000256" key="4">
    <source>
        <dbReference type="ARBA" id="ARBA00008593"/>
    </source>
</evidence>
<dbReference type="STRING" id="1754192.A0A1Y1VSL3"/>
<evidence type="ECO:0000256" key="3">
    <source>
        <dbReference type="ARBA" id="ARBA00004496"/>
    </source>
</evidence>
<evidence type="ECO:0000256" key="1">
    <source>
        <dbReference type="ARBA" id="ARBA00001936"/>
    </source>
</evidence>
<feature type="domain" description="PAP-associated" evidence="10">
    <location>
        <begin position="421"/>
        <end position="470"/>
    </location>
</feature>
<dbReference type="InterPro" id="IPR002058">
    <property type="entry name" value="PAP_assoc"/>
</dbReference>
<evidence type="ECO:0000256" key="8">
    <source>
        <dbReference type="ARBA" id="ARBA00022723"/>
    </source>
</evidence>
<evidence type="ECO:0000256" key="7">
    <source>
        <dbReference type="ARBA" id="ARBA00022679"/>
    </source>
</evidence>
<keyword evidence="7" id="KW-0808">Transferase</keyword>
<dbReference type="Pfam" id="PF22600">
    <property type="entry name" value="MTPAP-like_central"/>
    <property type="match status" value="1"/>
</dbReference>
<comment type="cofactor">
    <cofactor evidence="2">
        <name>Mg(2+)</name>
        <dbReference type="ChEBI" id="CHEBI:18420"/>
    </cofactor>
</comment>
<dbReference type="Gene3D" id="3.30.460.10">
    <property type="entry name" value="Beta Polymerase, domain 2"/>
    <property type="match status" value="1"/>
</dbReference>
<dbReference type="EC" id="2.7.7.19" evidence="5"/>
<dbReference type="GO" id="GO:0046872">
    <property type="term" value="F:metal ion binding"/>
    <property type="evidence" value="ECO:0007669"/>
    <property type="project" value="UniProtKB-KW"/>
</dbReference>
<proteinExistence type="inferred from homology"/>
<evidence type="ECO:0000256" key="2">
    <source>
        <dbReference type="ARBA" id="ARBA00001946"/>
    </source>
</evidence>
<keyword evidence="8" id="KW-0479">Metal-binding</keyword>
<keyword evidence="9" id="KW-0460">Magnesium</keyword>
<accession>A0A1Y1VSL3</accession>
<dbReference type="Gene3D" id="1.10.1410.10">
    <property type="match status" value="1"/>
</dbReference>
<dbReference type="SUPFAM" id="SSF81301">
    <property type="entry name" value="Nucleotidyltransferase"/>
    <property type="match status" value="1"/>
</dbReference>
<dbReference type="AlphaFoldDB" id="A0A1Y1VSL3"/>
<comment type="caution">
    <text evidence="12">The sequence shown here is derived from an EMBL/GenBank/DDBJ whole genome shotgun (WGS) entry which is preliminary data.</text>
</comment>
<evidence type="ECO:0000256" key="5">
    <source>
        <dbReference type="ARBA" id="ARBA00012388"/>
    </source>
</evidence>
<evidence type="ECO:0000313" key="12">
    <source>
        <dbReference type="EMBL" id="ORX64280.1"/>
    </source>
</evidence>
<reference evidence="12 13" key="2">
    <citation type="submission" date="2016-08" db="EMBL/GenBank/DDBJ databases">
        <title>Pervasive Adenine N6-methylation of Active Genes in Fungi.</title>
        <authorList>
            <consortium name="DOE Joint Genome Institute"/>
            <person name="Mondo S.J."/>
            <person name="Dannebaum R.O."/>
            <person name="Kuo R.C."/>
            <person name="Labutti K."/>
            <person name="Haridas S."/>
            <person name="Kuo A."/>
            <person name="Salamov A."/>
            <person name="Ahrendt S.R."/>
            <person name="Lipzen A."/>
            <person name="Sullivan W."/>
            <person name="Andreopoulos W.B."/>
            <person name="Clum A."/>
            <person name="Lindquist E."/>
            <person name="Daum C."/>
            <person name="Ramamoorthy G.K."/>
            <person name="Gryganskyi A."/>
            <person name="Culley D."/>
            <person name="Magnuson J.K."/>
            <person name="James T.Y."/>
            <person name="O'Malley M.A."/>
            <person name="Stajich J.E."/>
            <person name="Spatafora J.W."/>
            <person name="Visel A."/>
            <person name="Grigoriev I.V."/>
        </authorList>
    </citation>
    <scope>NUCLEOTIDE SEQUENCE [LARGE SCALE GENOMIC DNA]</scope>
    <source>
        <strain evidence="12 13">S4</strain>
    </source>
</reference>
<organism evidence="12 13">
    <name type="scientific">Anaeromyces robustus</name>
    <dbReference type="NCBI Taxonomy" id="1754192"/>
    <lineage>
        <taxon>Eukaryota</taxon>
        <taxon>Fungi</taxon>
        <taxon>Fungi incertae sedis</taxon>
        <taxon>Chytridiomycota</taxon>
        <taxon>Chytridiomycota incertae sedis</taxon>
        <taxon>Neocallimastigomycetes</taxon>
        <taxon>Neocallimastigales</taxon>
        <taxon>Neocallimastigaceae</taxon>
        <taxon>Anaeromyces</taxon>
    </lineage>
</organism>
<keyword evidence="13" id="KW-1185">Reference proteome</keyword>
<comment type="similarity">
    <text evidence="4">Belongs to the DNA polymerase type-B-like family.</text>
</comment>
<dbReference type="Proteomes" id="UP000193944">
    <property type="component" value="Unassembled WGS sequence"/>
</dbReference>
<keyword evidence="6" id="KW-0963">Cytoplasm</keyword>
<dbReference type="OrthoDB" id="2274644at2759"/>
<dbReference type="GO" id="GO:0010605">
    <property type="term" value="P:negative regulation of macromolecule metabolic process"/>
    <property type="evidence" value="ECO:0007669"/>
    <property type="project" value="UniProtKB-ARBA"/>
</dbReference>